<evidence type="ECO:0000313" key="4">
    <source>
        <dbReference type="Proteomes" id="UP001597417"/>
    </source>
</evidence>
<dbReference type="InterPro" id="IPR037523">
    <property type="entry name" value="VOC_core"/>
</dbReference>
<accession>A0ABW5FKD2</accession>
<evidence type="ECO:0000313" key="3">
    <source>
        <dbReference type="EMBL" id="MFD2415463.1"/>
    </source>
</evidence>
<dbReference type="PANTHER" id="PTHR43048:SF4">
    <property type="entry name" value="RING-CLEAVING DIOXYGENASE-RELATED"/>
    <property type="match status" value="1"/>
</dbReference>
<dbReference type="InterPro" id="IPR051785">
    <property type="entry name" value="MMCE/EMCE_epimerase"/>
</dbReference>
<dbReference type="InterPro" id="IPR004360">
    <property type="entry name" value="Glyas_Fos-R_dOase_dom"/>
</dbReference>
<dbReference type="Proteomes" id="UP001597417">
    <property type="component" value="Unassembled WGS sequence"/>
</dbReference>
<organism evidence="3 4">
    <name type="scientific">Amycolatopsis pigmentata</name>
    <dbReference type="NCBI Taxonomy" id="450801"/>
    <lineage>
        <taxon>Bacteria</taxon>
        <taxon>Bacillati</taxon>
        <taxon>Actinomycetota</taxon>
        <taxon>Actinomycetes</taxon>
        <taxon>Pseudonocardiales</taxon>
        <taxon>Pseudonocardiaceae</taxon>
        <taxon>Amycolatopsis</taxon>
    </lineage>
</organism>
<dbReference type="CDD" id="cd06587">
    <property type="entry name" value="VOC"/>
    <property type="match status" value="1"/>
</dbReference>
<dbReference type="EMBL" id="JBHUKR010000004">
    <property type="protein sequence ID" value="MFD2415463.1"/>
    <property type="molecule type" value="Genomic_DNA"/>
</dbReference>
<dbReference type="Gene3D" id="3.10.180.10">
    <property type="entry name" value="2,3-Dihydroxybiphenyl 1,2-Dioxygenase, domain 1"/>
    <property type="match status" value="1"/>
</dbReference>
<dbReference type="InterPro" id="IPR029068">
    <property type="entry name" value="Glyas_Bleomycin-R_OHBP_Dase"/>
</dbReference>
<reference evidence="4" key="1">
    <citation type="journal article" date="2019" name="Int. J. Syst. Evol. Microbiol.">
        <title>The Global Catalogue of Microorganisms (GCM) 10K type strain sequencing project: providing services to taxonomists for standard genome sequencing and annotation.</title>
        <authorList>
            <consortium name="The Broad Institute Genomics Platform"/>
            <consortium name="The Broad Institute Genome Sequencing Center for Infectious Disease"/>
            <person name="Wu L."/>
            <person name="Ma J."/>
        </authorList>
    </citation>
    <scope>NUCLEOTIDE SEQUENCE [LARGE SCALE GENOMIC DNA]</scope>
    <source>
        <strain evidence="4">CGMCC 4.7645</strain>
    </source>
</reference>
<comment type="caution">
    <text evidence="3">The sequence shown here is derived from an EMBL/GenBank/DDBJ whole genome shotgun (WGS) entry which is preliminary data.</text>
</comment>
<evidence type="ECO:0000256" key="1">
    <source>
        <dbReference type="ARBA" id="ARBA00022723"/>
    </source>
</evidence>
<dbReference type="Pfam" id="PF00903">
    <property type="entry name" value="Glyoxalase"/>
    <property type="match status" value="1"/>
</dbReference>
<evidence type="ECO:0000259" key="2">
    <source>
        <dbReference type="PROSITE" id="PS51819"/>
    </source>
</evidence>
<gene>
    <name evidence="3" type="ORF">ACFSXZ_03885</name>
</gene>
<sequence>MTDHDDLPAPRVGLVITHFLTVRDVAVSREFYAGIFGGQVVLAENPAIVRIANSWIILNPGGGPTPDKPDVVLTPPRPGDPVSAFLNVRVADIAAFYADARAKGAEFLTEPIDRKAELRCYLRDPDGYLIEIGQATGMLHGVFADRSPTAD</sequence>
<protein>
    <submittedName>
        <fullName evidence="3">VOC family protein</fullName>
    </submittedName>
</protein>
<feature type="domain" description="VOC" evidence="2">
    <location>
        <begin position="13"/>
        <end position="135"/>
    </location>
</feature>
<keyword evidence="1" id="KW-0479">Metal-binding</keyword>
<keyword evidence="4" id="KW-1185">Reference proteome</keyword>
<dbReference type="SUPFAM" id="SSF54593">
    <property type="entry name" value="Glyoxalase/Bleomycin resistance protein/Dihydroxybiphenyl dioxygenase"/>
    <property type="match status" value="1"/>
</dbReference>
<dbReference type="RefSeq" id="WP_378261276.1">
    <property type="nucleotide sequence ID" value="NZ_JBHUKR010000004.1"/>
</dbReference>
<dbReference type="PROSITE" id="PS51819">
    <property type="entry name" value="VOC"/>
    <property type="match status" value="1"/>
</dbReference>
<name>A0ABW5FKD2_9PSEU</name>
<dbReference type="PANTHER" id="PTHR43048">
    <property type="entry name" value="METHYLMALONYL-COA EPIMERASE"/>
    <property type="match status" value="1"/>
</dbReference>
<proteinExistence type="predicted"/>